<dbReference type="GO" id="GO:0000160">
    <property type="term" value="P:phosphorelay signal transduction system"/>
    <property type="evidence" value="ECO:0007669"/>
    <property type="project" value="InterPro"/>
</dbReference>
<dbReference type="Pfam" id="PF00072">
    <property type="entry name" value="Response_reg"/>
    <property type="match status" value="1"/>
</dbReference>
<feature type="domain" description="Response regulatory" evidence="2">
    <location>
        <begin position="26"/>
        <end position="146"/>
    </location>
</feature>
<dbReference type="CDD" id="cd17557">
    <property type="entry name" value="REC_Rcp-like"/>
    <property type="match status" value="1"/>
</dbReference>
<reference evidence="3 4" key="1">
    <citation type="submission" date="2018-08" db="EMBL/GenBank/DDBJ databases">
        <title>Fibrisoma montanum sp. nov., isolated from Danxia mountain soil.</title>
        <authorList>
            <person name="Huang Y."/>
        </authorList>
    </citation>
    <scope>NUCLEOTIDE SEQUENCE [LARGE SCALE GENOMIC DNA]</scope>
    <source>
        <strain evidence="3 4">HYT19</strain>
    </source>
</reference>
<dbReference type="InterPro" id="IPR011006">
    <property type="entry name" value="CheY-like_superfamily"/>
</dbReference>
<dbReference type="PANTHER" id="PTHR44520">
    <property type="entry name" value="RESPONSE REGULATOR RCP1-RELATED"/>
    <property type="match status" value="1"/>
</dbReference>
<evidence type="ECO:0000259" key="2">
    <source>
        <dbReference type="PROSITE" id="PS50110"/>
    </source>
</evidence>
<feature type="modified residue" description="4-aspartylphosphate" evidence="1">
    <location>
        <position position="79"/>
    </location>
</feature>
<dbReference type="Gene3D" id="3.40.50.2300">
    <property type="match status" value="1"/>
</dbReference>
<proteinExistence type="predicted"/>
<dbReference type="SUPFAM" id="SSF52172">
    <property type="entry name" value="CheY-like"/>
    <property type="match status" value="1"/>
</dbReference>
<evidence type="ECO:0000313" key="3">
    <source>
        <dbReference type="EMBL" id="RIV21152.1"/>
    </source>
</evidence>
<dbReference type="AlphaFoldDB" id="A0A418M5L1"/>
<dbReference type="PROSITE" id="PS50110">
    <property type="entry name" value="RESPONSE_REGULATORY"/>
    <property type="match status" value="1"/>
</dbReference>
<keyword evidence="4" id="KW-1185">Reference proteome</keyword>
<dbReference type="PANTHER" id="PTHR44520:SF2">
    <property type="entry name" value="RESPONSE REGULATOR RCP1"/>
    <property type="match status" value="1"/>
</dbReference>
<keyword evidence="1" id="KW-0597">Phosphoprotein</keyword>
<sequence length="154" mass="17391">MTWFTGQSLYLRIAIFHFTAMTDEIQILLIEDDQDDVDLFQYALRTNAVACELCVIMQGDKIAPYLAESPERPDIIVMDLNLPLVHGREVLKQIKATDRFRHVPVLVLTTSSAKEDRDFCYEMGANEFITKPTTLAGFNTLMSAIVNLTGTSSR</sequence>
<dbReference type="Proteomes" id="UP000283523">
    <property type="component" value="Unassembled WGS sequence"/>
</dbReference>
<dbReference type="InterPro" id="IPR001789">
    <property type="entry name" value="Sig_transdc_resp-reg_receiver"/>
</dbReference>
<protein>
    <submittedName>
        <fullName evidence="3">Response regulator</fullName>
    </submittedName>
</protein>
<dbReference type="SMART" id="SM00448">
    <property type="entry name" value="REC"/>
    <property type="match status" value="1"/>
</dbReference>
<accession>A0A418M5L1</accession>
<organism evidence="3 4">
    <name type="scientific">Fibrisoma montanum</name>
    <dbReference type="NCBI Taxonomy" id="2305895"/>
    <lineage>
        <taxon>Bacteria</taxon>
        <taxon>Pseudomonadati</taxon>
        <taxon>Bacteroidota</taxon>
        <taxon>Cytophagia</taxon>
        <taxon>Cytophagales</taxon>
        <taxon>Spirosomataceae</taxon>
        <taxon>Fibrisoma</taxon>
    </lineage>
</organism>
<gene>
    <name evidence="3" type="ORF">DYU11_17135</name>
</gene>
<comment type="caution">
    <text evidence="3">The sequence shown here is derived from an EMBL/GenBank/DDBJ whole genome shotgun (WGS) entry which is preliminary data.</text>
</comment>
<evidence type="ECO:0000313" key="4">
    <source>
        <dbReference type="Proteomes" id="UP000283523"/>
    </source>
</evidence>
<dbReference type="EMBL" id="QXED01000005">
    <property type="protein sequence ID" value="RIV21152.1"/>
    <property type="molecule type" value="Genomic_DNA"/>
</dbReference>
<name>A0A418M5L1_9BACT</name>
<evidence type="ECO:0000256" key="1">
    <source>
        <dbReference type="PROSITE-ProRule" id="PRU00169"/>
    </source>
</evidence>
<dbReference type="InterPro" id="IPR052893">
    <property type="entry name" value="TCS_response_regulator"/>
</dbReference>